<evidence type="ECO:0000313" key="2">
    <source>
        <dbReference type="EMBL" id="KAJ9554897.1"/>
    </source>
</evidence>
<dbReference type="SUPFAM" id="SSF81383">
    <property type="entry name" value="F-box domain"/>
    <property type="match status" value="1"/>
</dbReference>
<dbReference type="EMBL" id="JARYMX010000003">
    <property type="protein sequence ID" value="KAJ9554897.1"/>
    <property type="molecule type" value="Genomic_DNA"/>
</dbReference>
<dbReference type="InterPro" id="IPR017451">
    <property type="entry name" value="F-box-assoc_interact_dom"/>
</dbReference>
<protein>
    <recommendedName>
        <fullName evidence="1">F-box domain-containing protein</fullName>
    </recommendedName>
</protein>
<dbReference type="SMART" id="SM00256">
    <property type="entry name" value="FBOX"/>
    <property type="match status" value="1"/>
</dbReference>
<dbReference type="InterPro" id="IPR006527">
    <property type="entry name" value="F-box-assoc_dom_typ1"/>
</dbReference>
<sequence>MHQKKPRDTHIDTMAARKKITLPELPPEILLFQILPRLPAKSLLRFKCVCKQWRSFLTTSIFTKMQLHYATTVDHHEKLILFIPGSTSRCKFLTIDCEDGLIAPPRYCPFPGNTAATKITSSVNGLVCVGVWNNAKALSDIILWNPLTDEYKTLPIPVDRKCYNIPFLVHELCYTCTDDDYKILRINVHGNVYIYSLKSDSWRKLESKLDHPDSIPYAGDHHNLLDENLHFLVNHRTRNLIIRLDLKTERFTKIAVPSTCRDGLLRLMVVKGCIHLTVFKEDFSSRTWTIEEWRMDGDGSWTKVVNSICSIQDLSFLGPLYLMRNGNWLMCTKNDICKVDPKKNTKDHLSSSTPLAIYQIGIYIETFVSPNQYTH</sequence>
<feature type="domain" description="F-box" evidence="1">
    <location>
        <begin position="27"/>
        <end position="65"/>
    </location>
</feature>
<dbReference type="Gene3D" id="1.20.1280.50">
    <property type="match status" value="1"/>
</dbReference>
<evidence type="ECO:0000313" key="3">
    <source>
        <dbReference type="Proteomes" id="UP001172457"/>
    </source>
</evidence>
<dbReference type="NCBIfam" id="TIGR01640">
    <property type="entry name" value="F_box_assoc_1"/>
    <property type="match status" value="1"/>
</dbReference>
<dbReference type="Pfam" id="PF07734">
    <property type="entry name" value="FBA_1"/>
    <property type="match status" value="1"/>
</dbReference>
<dbReference type="PROSITE" id="PS50181">
    <property type="entry name" value="FBOX"/>
    <property type="match status" value="1"/>
</dbReference>
<dbReference type="SUPFAM" id="SSF50965">
    <property type="entry name" value="Galactose oxidase, central domain"/>
    <property type="match status" value="1"/>
</dbReference>
<dbReference type="AlphaFoldDB" id="A0AA38WBZ9"/>
<organism evidence="2 3">
    <name type="scientific">Centaurea solstitialis</name>
    <name type="common">yellow star-thistle</name>
    <dbReference type="NCBI Taxonomy" id="347529"/>
    <lineage>
        <taxon>Eukaryota</taxon>
        <taxon>Viridiplantae</taxon>
        <taxon>Streptophyta</taxon>
        <taxon>Embryophyta</taxon>
        <taxon>Tracheophyta</taxon>
        <taxon>Spermatophyta</taxon>
        <taxon>Magnoliopsida</taxon>
        <taxon>eudicotyledons</taxon>
        <taxon>Gunneridae</taxon>
        <taxon>Pentapetalae</taxon>
        <taxon>asterids</taxon>
        <taxon>campanulids</taxon>
        <taxon>Asterales</taxon>
        <taxon>Asteraceae</taxon>
        <taxon>Carduoideae</taxon>
        <taxon>Cardueae</taxon>
        <taxon>Centaureinae</taxon>
        <taxon>Centaurea</taxon>
    </lineage>
</organism>
<dbReference type="CDD" id="cd22157">
    <property type="entry name" value="F-box_AtFBW1-like"/>
    <property type="match status" value="1"/>
</dbReference>
<keyword evidence="3" id="KW-1185">Reference proteome</keyword>
<dbReference type="InterPro" id="IPR050796">
    <property type="entry name" value="SCF_F-box_component"/>
</dbReference>
<dbReference type="Pfam" id="PF12937">
    <property type="entry name" value="F-box-like"/>
    <property type="match status" value="1"/>
</dbReference>
<name>A0AA38WBZ9_9ASTR</name>
<proteinExistence type="predicted"/>
<reference evidence="2" key="1">
    <citation type="submission" date="2023-03" db="EMBL/GenBank/DDBJ databases">
        <title>Chromosome-scale reference genome and RAD-based genetic map of yellow starthistle (Centaurea solstitialis) reveal putative structural variation and QTLs associated with invader traits.</title>
        <authorList>
            <person name="Reatini B."/>
            <person name="Cang F.A."/>
            <person name="Jiang Q."/>
            <person name="Mckibben M.T.W."/>
            <person name="Barker M.S."/>
            <person name="Rieseberg L.H."/>
            <person name="Dlugosch K.M."/>
        </authorList>
    </citation>
    <scope>NUCLEOTIDE SEQUENCE</scope>
    <source>
        <strain evidence="2">CAN-66</strain>
        <tissue evidence="2">Leaf</tissue>
    </source>
</reference>
<comment type="caution">
    <text evidence="2">The sequence shown here is derived from an EMBL/GenBank/DDBJ whole genome shotgun (WGS) entry which is preliminary data.</text>
</comment>
<evidence type="ECO:0000259" key="1">
    <source>
        <dbReference type="PROSITE" id="PS50181"/>
    </source>
</evidence>
<dbReference type="InterPro" id="IPR036047">
    <property type="entry name" value="F-box-like_dom_sf"/>
</dbReference>
<dbReference type="InterPro" id="IPR011043">
    <property type="entry name" value="Gal_Oxase/kelch_b-propeller"/>
</dbReference>
<dbReference type="PANTHER" id="PTHR31672">
    <property type="entry name" value="BNACNNG10540D PROTEIN"/>
    <property type="match status" value="1"/>
</dbReference>
<dbReference type="InterPro" id="IPR001810">
    <property type="entry name" value="F-box_dom"/>
</dbReference>
<accession>A0AA38WBZ9</accession>
<dbReference type="Proteomes" id="UP001172457">
    <property type="component" value="Chromosome 3"/>
</dbReference>
<gene>
    <name evidence="2" type="ORF">OSB04_009511</name>
</gene>
<dbReference type="PANTHER" id="PTHR31672:SF13">
    <property type="entry name" value="F-BOX PROTEIN CPR30-LIKE"/>
    <property type="match status" value="1"/>
</dbReference>